<dbReference type="SUPFAM" id="SSF69318">
    <property type="entry name" value="Integrin alpha N-terminal domain"/>
    <property type="match status" value="1"/>
</dbReference>
<dbReference type="Gene3D" id="2.60.40.4070">
    <property type="match status" value="1"/>
</dbReference>
<name>A0ABW9RM92_9BACT</name>
<keyword evidence="4" id="KW-1185">Reference proteome</keyword>
<feature type="signal peptide" evidence="2">
    <location>
        <begin position="1"/>
        <end position="23"/>
    </location>
</feature>
<evidence type="ECO:0000313" key="4">
    <source>
        <dbReference type="Proteomes" id="UP000798808"/>
    </source>
</evidence>
<dbReference type="Pfam" id="PF13517">
    <property type="entry name" value="FG-GAP_3"/>
    <property type="match status" value="1"/>
</dbReference>
<dbReference type="InterPro" id="IPR026341">
    <property type="entry name" value="T9SS_type_B"/>
</dbReference>
<dbReference type="NCBIfam" id="TIGR04131">
    <property type="entry name" value="Bac_Flav_CTERM"/>
    <property type="match status" value="1"/>
</dbReference>
<reference evidence="3 4" key="1">
    <citation type="submission" date="2019-02" db="EMBL/GenBank/DDBJ databases">
        <authorList>
            <person name="Goldberg S.R."/>
            <person name="Haltli B.A."/>
            <person name="Correa H."/>
            <person name="Russell K.G."/>
        </authorList>
    </citation>
    <scope>NUCLEOTIDE SEQUENCE [LARGE SCALE GENOMIC DNA]</scope>
    <source>
        <strain evidence="3 4">JCM 16186</strain>
    </source>
</reference>
<dbReference type="Pfam" id="PF13585">
    <property type="entry name" value="CHU_C"/>
    <property type="match status" value="1"/>
</dbReference>
<feature type="chain" id="PRO_5045853341" evidence="2">
    <location>
        <begin position="24"/>
        <end position="827"/>
    </location>
</feature>
<comment type="caution">
    <text evidence="3">The sequence shown here is derived from an EMBL/GenBank/DDBJ whole genome shotgun (WGS) entry which is preliminary data.</text>
</comment>
<gene>
    <name evidence="3" type="ORF">E1163_09815</name>
</gene>
<sequence>MKTFKQIYLCTLMVCAVSLTAKAQGPTFIAKDTFELVGYDQIHQGAWADLNHDGSLDLVLIAEKAGIYQPLIVQLKNDLFQLCDTLRFTEGVGNSFVIADMDNNGKLDFIFPDANRQEIAINYQLSAMTFEYSNTISTLDTIKGILVHDMDNNGRKDIICFGNDGSNPVLRILYNKAEAWSTFDVGQTGDIGDIHIYDANTDGRLDILIAGSYNGISKTTLLYNEPGGFTPSTEELPAMESARFAHADFNDDSQFDVLVSGKDQLNVSKSWLRTGEGADMPLDSLEDRRFDAIFLADLNSDGKCDLSFKEKQQDGSVENYLLLSNNTGHYVRADLNFANNSADSQSFGDNDRDGDLDLALFEHEGTPSVKLYKNITPTKNSGPSVPTGNVAFVTMNDVHIVWQPSSDDHTAQESISYDVFIGNDLTSPDFLSAGFDLNNYAFRSVVAHGNAGLLPQTSIKKLPAGSYTYGVQSIDNALYARVVELDSGVGPGISLCNQLIACGTFVVCDNMNISSLDACPGTPLEISGPAGGAWFSANEGFLGYADILVHEFEKTDTLYSSVPNASSCNQSQIWIINVQEVDLPEELTVCAGEFIELEVALDFDSLQWTSSVRGGLSRESELQVTADTNELIYLTAFIDECTITDSVQVWVGDPDLKLLQTEYHILKGDKVQLNVSGNGSFLWTPPAGLSRSDVPNPLATPVKTTRYQVQVVDSLGCVASASVLILVDDQAFIPNLFTPNDDGSNDRLFIYGLNTVEDFDFRVYDRSGNLVFQTQNPEDITVVGWDGDSKGVPQPNGVYYWKVSGSLASGNKLLLGGRESGAVHLMR</sequence>
<evidence type="ECO:0000256" key="1">
    <source>
        <dbReference type="ARBA" id="ARBA00022729"/>
    </source>
</evidence>
<dbReference type="PANTHER" id="PTHR46580">
    <property type="entry name" value="SENSOR KINASE-RELATED"/>
    <property type="match status" value="1"/>
</dbReference>
<dbReference type="PANTHER" id="PTHR46580:SF4">
    <property type="entry name" value="ATP_GTP-BINDING PROTEIN"/>
    <property type="match status" value="1"/>
</dbReference>
<evidence type="ECO:0000256" key="2">
    <source>
        <dbReference type="SAM" id="SignalP"/>
    </source>
</evidence>
<evidence type="ECO:0000313" key="3">
    <source>
        <dbReference type="EMBL" id="MTI25237.1"/>
    </source>
</evidence>
<dbReference type="InterPro" id="IPR028994">
    <property type="entry name" value="Integrin_alpha_N"/>
</dbReference>
<keyword evidence="1 2" id="KW-0732">Signal</keyword>
<proteinExistence type="predicted"/>
<dbReference type="Proteomes" id="UP000798808">
    <property type="component" value="Unassembled WGS sequence"/>
</dbReference>
<accession>A0ABW9RM92</accession>
<dbReference type="EMBL" id="SMLW01000496">
    <property type="protein sequence ID" value="MTI25237.1"/>
    <property type="molecule type" value="Genomic_DNA"/>
</dbReference>
<protein>
    <submittedName>
        <fullName evidence="3">T9SS type B sorting domain-containing protein</fullName>
    </submittedName>
</protein>
<dbReference type="InterPro" id="IPR013517">
    <property type="entry name" value="FG-GAP"/>
</dbReference>
<dbReference type="RefSeq" id="WP_155171271.1">
    <property type="nucleotide sequence ID" value="NZ_BAAAFL010000068.1"/>
</dbReference>
<organism evidence="3 4">
    <name type="scientific">Fulvivirga kasyanovii</name>
    <dbReference type="NCBI Taxonomy" id="396812"/>
    <lineage>
        <taxon>Bacteria</taxon>
        <taxon>Pseudomonadati</taxon>
        <taxon>Bacteroidota</taxon>
        <taxon>Cytophagia</taxon>
        <taxon>Cytophagales</taxon>
        <taxon>Fulvivirgaceae</taxon>
        <taxon>Fulvivirga</taxon>
    </lineage>
</organism>